<dbReference type="InterPro" id="IPR003346">
    <property type="entry name" value="Transposase_20"/>
</dbReference>
<protein>
    <submittedName>
        <fullName evidence="3">IS110 family transposase</fullName>
    </submittedName>
</protein>
<reference evidence="3 4" key="1">
    <citation type="submission" date="2019-03" db="EMBL/GenBank/DDBJ databases">
        <title>Comparative genomic analyses of the sweetpotato soil rot pathogen, Streptomyces ipomoeae.</title>
        <authorList>
            <person name="Ruschel Soares N."/>
            <person name="Badger J.H."/>
            <person name="Huguet-Tapia J.C."/>
            <person name="Clark C.A."/>
            <person name="Pettis G.S."/>
        </authorList>
    </citation>
    <scope>NUCLEOTIDE SEQUENCE [LARGE SCALE GENOMIC DNA]</scope>
    <source>
        <strain evidence="3 4">88-35</strain>
    </source>
</reference>
<evidence type="ECO:0000313" key="3">
    <source>
        <dbReference type="EMBL" id="TQE21295.1"/>
    </source>
</evidence>
<dbReference type="PANTHER" id="PTHR33055:SF3">
    <property type="entry name" value="PUTATIVE TRANSPOSASE FOR IS117-RELATED"/>
    <property type="match status" value="1"/>
</dbReference>
<dbReference type="EMBL" id="SPAZ01000292">
    <property type="protein sequence ID" value="TQE21295.1"/>
    <property type="molecule type" value="Genomic_DNA"/>
</dbReference>
<evidence type="ECO:0000313" key="4">
    <source>
        <dbReference type="Proteomes" id="UP000318720"/>
    </source>
</evidence>
<dbReference type="GO" id="GO:0006313">
    <property type="term" value="P:DNA transposition"/>
    <property type="evidence" value="ECO:0007669"/>
    <property type="project" value="InterPro"/>
</dbReference>
<dbReference type="InterPro" id="IPR002525">
    <property type="entry name" value="Transp_IS110-like_N"/>
</dbReference>
<evidence type="ECO:0000259" key="2">
    <source>
        <dbReference type="Pfam" id="PF02371"/>
    </source>
</evidence>
<organism evidence="3 4">
    <name type="scientific">Streptomyces ipomoeae</name>
    <dbReference type="NCBI Taxonomy" id="103232"/>
    <lineage>
        <taxon>Bacteria</taxon>
        <taxon>Bacillati</taxon>
        <taxon>Actinomycetota</taxon>
        <taxon>Actinomycetes</taxon>
        <taxon>Kitasatosporales</taxon>
        <taxon>Streptomycetaceae</taxon>
        <taxon>Streptomyces</taxon>
    </lineage>
</organism>
<gene>
    <name evidence="3" type="ORF">Sipo8835_37670</name>
</gene>
<comment type="caution">
    <text evidence="3">The sequence shown here is derived from an EMBL/GenBank/DDBJ whole genome shotgun (WGS) entry which is preliminary data.</text>
</comment>
<feature type="domain" description="Transposase IS116/IS110/IS902 C-terminal" evidence="2">
    <location>
        <begin position="266"/>
        <end position="352"/>
    </location>
</feature>
<proteinExistence type="predicted"/>
<accession>A0AAE8VXB7</accession>
<dbReference type="NCBIfam" id="NF033542">
    <property type="entry name" value="transpos_IS110"/>
    <property type="match status" value="1"/>
</dbReference>
<dbReference type="GO" id="GO:0004803">
    <property type="term" value="F:transposase activity"/>
    <property type="evidence" value="ECO:0007669"/>
    <property type="project" value="InterPro"/>
</dbReference>
<dbReference type="Pfam" id="PF01548">
    <property type="entry name" value="DEDD_Tnp_IS110"/>
    <property type="match status" value="1"/>
</dbReference>
<name>A0AAE8VXB7_9ACTN</name>
<feature type="domain" description="Transposase IS110-like N-terminal" evidence="1">
    <location>
        <begin position="6"/>
        <end position="160"/>
    </location>
</feature>
<dbReference type="InterPro" id="IPR047650">
    <property type="entry name" value="Transpos_IS110"/>
</dbReference>
<dbReference type="Proteomes" id="UP000318720">
    <property type="component" value="Unassembled WGS sequence"/>
</dbReference>
<dbReference type="GO" id="GO:0003677">
    <property type="term" value="F:DNA binding"/>
    <property type="evidence" value="ECO:0007669"/>
    <property type="project" value="InterPro"/>
</dbReference>
<dbReference type="RefSeq" id="WP_009310112.1">
    <property type="nucleotide sequence ID" value="NZ_JARAVA010000290.1"/>
</dbReference>
<sequence length="396" mass="42960">MPRIWAGVDIGKEHHHCVVINSDGERLLSRRVLNDESALLELIGDVLALDEDVLWAVDLNHGGAALLIGLLLGHSQPMVYITGLTVHRASASYRGEGKTDAKDAFVIAGQARMRRDLGLLRPGDEIAVDLRTLTTRRTDLVCDRTRQINRLRAQLLEIFPALERALDLTNKGPVLLLTGYQTPAAIRRAGVKRIEAWLKNRKVRGAAALAKAAVEAAEAQHTALPGEQLAAAMVVRLSKGVMALDEEIAELEALIEARFREHPHAEVIVSLPGMGKLMGAVFLAVTGGDMDAFGSADRLAGYAGLAPAPRDSGRVSGNLRRPRRFHRGLLNAMYLSALSSLKSCPASKAYYQRKRAEGKGHKQALLALARRRVNVLWAMIRDGACYQATPPVTAAA</sequence>
<dbReference type="AlphaFoldDB" id="A0AAE8VXB7"/>
<dbReference type="PANTHER" id="PTHR33055">
    <property type="entry name" value="TRANSPOSASE FOR INSERTION SEQUENCE ELEMENT IS1111A"/>
    <property type="match status" value="1"/>
</dbReference>
<evidence type="ECO:0000259" key="1">
    <source>
        <dbReference type="Pfam" id="PF01548"/>
    </source>
</evidence>
<dbReference type="Pfam" id="PF02371">
    <property type="entry name" value="Transposase_20"/>
    <property type="match status" value="1"/>
</dbReference>